<dbReference type="Pfam" id="PF02775">
    <property type="entry name" value="TPP_enzyme_C"/>
    <property type="match status" value="1"/>
</dbReference>
<evidence type="ECO:0000256" key="3">
    <source>
        <dbReference type="ARBA" id="ARBA00001966"/>
    </source>
</evidence>
<evidence type="ECO:0000256" key="5">
    <source>
        <dbReference type="ARBA" id="ARBA00022842"/>
    </source>
</evidence>
<comment type="caution">
    <text evidence="12">The sequence shown here is derived from an EMBL/GenBank/DDBJ whole genome shotgun (WGS) entry which is preliminary data.</text>
</comment>
<evidence type="ECO:0000256" key="4">
    <source>
        <dbReference type="ARBA" id="ARBA00022723"/>
    </source>
</evidence>
<sequence>MNPKRLAGKPAGELISPAENTWCPGCGNFSIQHMMKSAIAELVEEEGIPIQNFVLLGGIGCHGKLVDYLNVNSFYGIHGRSIPAATGIRLANPDLRVICHVGDGDIYAEGLDHLIFAAKRNSDITVIVHDNRVYGLTTGQYTPTSPFGFRGRSTPGGITERPINPLAVMLASGATHVARGYTKKIRHLKDLFKEAIMHRGFSFVDVLQICVTYCNLTDYYNEHTYELQEGDVETGRFESASRKIREWDYNQDAPIALGTFYSVKRPIYEEEFQALTAGRPDRRALVQKVIEEWR</sequence>
<evidence type="ECO:0000256" key="8">
    <source>
        <dbReference type="ARBA" id="ARBA00023014"/>
    </source>
</evidence>
<comment type="cofactor">
    <cofactor evidence="3">
        <name>[4Fe-4S] cluster</name>
        <dbReference type="ChEBI" id="CHEBI:49883"/>
    </cofactor>
</comment>
<dbReference type="NCBIfam" id="TIGR02177">
    <property type="entry name" value="PorB_KorB"/>
    <property type="match status" value="1"/>
</dbReference>
<dbReference type="GO" id="GO:0030976">
    <property type="term" value="F:thiamine pyrophosphate binding"/>
    <property type="evidence" value="ECO:0007669"/>
    <property type="project" value="InterPro"/>
</dbReference>
<dbReference type="GO" id="GO:0016625">
    <property type="term" value="F:oxidoreductase activity, acting on the aldehyde or oxo group of donors, iron-sulfur protein as acceptor"/>
    <property type="evidence" value="ECO:0007669"/>
    <property type="project" value="UniProtKB-ARBA"/>
</dbReference>
<keyword evidence="4" id="KW-0479">Metal-binding</keyword>
<dbReference type="CDD" id="cd03375">
    <property type="entry name" value="TPP_OGFOR"/>
    <property type="match status" value="1"/>
</dbReference>
<name>A0A8T7H415_9EURY</name>
<dbReference type="GO" id="GO:0051536">
    <property type="term" value="F:iron-sulfur cluster binding"/>
    <property type="evidence" value="ECO:0007669"/>
    <property type="project" value="UniProtKB-KW"/>
</dbReference>
<gene>
    <name evidence="12" type="ORF">HQQ74_01310</name>
</gene>
<dbReference type="GO" id="GO:0044272">
    <property type="term" value="P:sulfur compound biosynthetic process"/>
    <property type="evidence" value="ECO:0007669"/>
    <property type="project" value="UniProtKB-ARBA"/>
</dbReference>
<reference evidence="12" key="1">
    <citation type="submission" date="2020-05" db="EMBL/GenBank/DDBJ databases">
        <title>The first insight into the ecology of ammonia-tolerant syntrophic propionate oxidizing bacteria.</title>
        <authorList>
            <person name="Singh A."/>
            <person name="Schnurer A."/>
            <person name="Westerholm M."/>
        </authorList>
    </citation>
    <scope>NUCLEOTIDE SEQUENCE</scope>
    <source>
        <strain evidence="12">MAG54</strain>
    </source>
</reference>
<feature type="domain" description="Pyruvate ferredoxin oxidoreductase beta subunit C-terminal" evidence="11">
    <location>
        <begin position="210"/>
        <end position="275"/>
    </location>
</feature>
<dbReference type="EMBL" id="JABMJE010000009">
    <property type="protein sequence ID" value="NQS77350.1"/>
    <property type="molecule type" value="Genomic_DNA"/>
</dbReference>
<protein>
    <submittedName>
        <fullName evidence="12">2-oxoacid:ferredoxin oxidoreductase subunit beta</fullName>
    </submittedName>
</protein>
<keyword evidence="6" id="KW-0560">Oxidoreductase</keyword>
<dbReference type="SUPFAM" id="SSF52518">
    <property type="entry name" value="Thiamin diphosphate-binding fold (THDP-binding)"/>
    <property type="match status" value="1"/>
</dbReference>
<dbReference type="GO" id="GO:0045333">
    <property type="term" value="P:cellular respiration"/>
    <property type="evidence" value="ECO:0007669"/>
    <property type="project" value="UniProtKB-ARBA"/>
</dbReference>
<keyword evidence="9" id="KW-0786">Thiamine pyrophosphate</keyword>
<dbReference type="InterPro" id="IPR011896">
    <property type="entry name" value="OFOB"/>
</dbReference>
<accession>A0A8T7H415</accession>
<dbReference type="InterPro" id="IPR051457">
    <property type="entry name" value="2-oxoacid:Fd_oxidoreductase"/>
</dbReference>
<dbReference type="GO" id="GO:0006082">
    <property type="term" value="P:organic acid metabolic process"/>
    <property type="evidence" value="ECO:0007669"/>
    <property type="project" value="UniProtKB-ARBA"/>
</dbReference>
<dbReference type="AlphaFoldDB" id="A0A8T7H415"/>
<evidence type="ECO:0000256" key="2">
    <source>
        <dbReference type="ARBA" id="ARBA00001964"/>
    </source>
</evidence>
<keyword evidence="8" id="KW-0411">Iron-sulfur</keyword>
<dbReference type="InterPro" id="IPR011766">
    <property type="entry name" value="TPP_enzyme_TPP-bd"/>
</dbReference>
<evidence type="ECO:0000313" key="12">
    <source>
        <dbReference type="EMBL" id="NQS77350.1"/>
    </source>
</evidence>
<feature type="domain" description="Thiamine pyrophosphate enzyme TPP-binding" evidence="10">
    <location>
        <begin position="59"/>
        <end position="206"/>
    </location>
</feature>
<evidence type="ECO:0000256" key="1">
    <source>
        <dbReference type="ARBA" id="ARBA00001946"/>
    </source>
</evidence>
<evidence type="ECO:0000256" key="6">
    <source>
        <dbReference type="ARBA" id="ARBA00023002"/>
    </source>
</evidence>
<evidence type="ECO:0000259" key="11">
    <source>
        <dbReference type="Pfam" id="PF12367"/>
    </source>
</evidence>
<dbReference type="PANTHER" id="PTHR48084">
    <property type="entry name" value="2-OXOGLUTARATE OXIDOREDUCTASE SUBUNIT KORB-RELATED"/>
    <property type="match status" value="1"/>
</dbReference>
<evidence type="ECO:0000313" key="13">
    <source>
        <dbReference type="Proteomes" id="UP000737555"/>
    </source>
</evidence>
<dbReference type="Pfam" id="PF12367">
    <property type="entry name" value="PFO_beta_C"/>
    <property type="match status" value="1"/>
</dbReference>
<evidence type="ECO:0000259" key="10">
    <source>
        <dbReference type="Pfam" id="PF02775"/>
    </source>
</evidence>
<organism evidence="12 13">
    <name type="scientific">Methanoculleus bourgensis</name>
    <dbReference type="NCBI Taxonomy" id="83986"/>
    <lineage>
        <taxon>Archaea</taxon>
        <taxon>Methanobacteriati</taxon>
        <taxon>Methanobacteriota</taxon>
        <taxon>Stenosarchaea group</taxon>
        <taxon>Methanomicrobia</taxon>
        <taxon>Methanomicrobiales</taxon>
        <taxon>Methanomicrobiaceae</taxon>
        <taxon>Methanoculleus</taxon>
    </lineage>
</organism>
<keyword evidence="5" id="KW-0460">Magnesium</keyword>
<evidence type="ECO:0000256" key="9">
    <source>
        <dbReference type="ARBA" id="ARBA00023052"/>
    </source>
</evidence>
<dbReference type="GO" id="GO:0046872">
    <property type="term" value="F:metal ion binding"/>
    <property type="evidence" value="ECO:0007669"/>
    <property type="project" value="UniProtKB-KW"/>
</dbReference>
<dbReference type="Proteomes" id="UP000737555">
    <property type="component" value="Unassembled WGS sequence"/>
</dbReference>
<evidence type="ECO:0000256" key="7">
    <source>
        <dbReference type="ARBA" id="ARBA00023004"/>
    </source>
</evidence>
<dbReference type="PANTHER" id="PTHR48084:SF4">
    <property type="entry name" value="2-OXOGLUTARATE OXIDOREDUCTASE SUBUNIT KORB"/>
    <property type="match status" value="1"/>
</dbReference>
<comment type="cofactor">
    <cofactor evidence="1">
        <name>Mg(2+)</name>
        <dbReference type="ChEBI" id="CHEBI:18420"/>
    </cofactor>
</comment>
<proteinExistence type="predicted"/>
<dbReference type="InterPro" id="IPR029061">
    <property type="entry name" value="THDP-binding"/>
</dbReference>
<dbReference type="InterPro" id="IPR032686">
    <property type="entry name" value="PFO_beta_C"/>
</dbReference>
<dbReference type="Gene3D" id="3.40.50.970">
    <property type="match status" value="1"/>
</dbReference>
<comment type="cofactor">
    <cofactor evidence="2">
        <name>thiamine diphosphate</name>
        <dbReference type="ChEBI" id="CHEBI:58937"/>
    </cofactor>
</comment>
<keyword evidence="7" id="KW-0408">Iron</keyword>